<feature type="domain" description="Radical SAM core" evidence="4">
    <location>
        <begin position="157"/>
        <end position="389"/>
    </location>
</feature>
<dbReference type="Gene3D" id="3.80.30.30">
    <property type="match status" value="1"/>
</dbReference>
<dbReference type="InterPro" id="IPR058240">
    <property type="entry name" value="rSAM_sf"/>
</dbReference>
<proteinExistence type="predicted"/>
<evidence type="ECO:0000313" key="5">
    <source>
        <dbReference type="EMBL" id="QIS21130.1"/>
    </source>
</evidence>
<accession>A0A6G9Z6Q3</accession>
<name>A0A6G9Z6Q3_9NOCA</name>
<dbReference type="EMBL" id="CP046173">
    <property type="protein sequence ID" value="QIS21130.1"/>
    <property type="molecule type" value="Genomic_DNA"/>
</dbReference>
<dbReference type="SFLD" id="SFLDS00029">
    <property type="entry name" value="Radical_SAM"/>
    <property type="match status" value="1"/>
</dbReference>
<dbReference type="GO" id="GO:0003824">
    <property type="term" value="F:catalytic activity"/>
    <property type="evidence" value="ECO:0007669"/>
    <property type="project" value="InterPro"/>
</dbReference>
<evidence type="ECO:0000256" key="1">
    <source>
        <dbReference type="ARBA" id="ARBA00022723"/>
    </source>
</evidence>
<sequence>MTSRRGLSVRRRRWAAGGIGPLAPRPVMYVCTVQEYMSRRMPSEPVGKSLALTGLLVTYWPSTLCKHDAPRRQRHVTLSGLLVRIRSRRLSGRAGVLPHHRSQRQSVRTVLQSGDVTGMTHLFDIEGTGRGAVSPFGGMTFHEVRAKTMLNRLAGATAGGMGWTLNPYRGCAHGCTYCFARTGHKHLGFGITEDFSKQIVVKTNAAEVLRAELRRGRIRDDWVMLGTSTDCYQRAEGRYRLMPEILRVLAEHRIRFTTTTKSALLLRDTELFARAAERADVLVMTSLGSLDDRVRRAFEPAASPPKARLTVIRTLRAAGIPAGVLIAPIIPHVGDHPAALDALVDACVDSGAVTVFPDVMRIKAALRPWFLEQAAATVPPHLAQRLAASYGRHRSMPDDYIDRVTAHVHARARRHGLPTWSEYIAAHSVPATRNGCQLRFL</sequence>
<dbReference type="PANTHER" id="PTHR43432:SF3">
    <property type="entry name" value="SLR0285 PROTEIN"/>
    <property type="match status" value="1"/>
</dbReference>
<protein>
    <submittedName>
        <fullName evidence="5">Radical SAM protein</fullName>
    </submittedName>
</protein>
<dbReference type="SUPFAM" id="SSF102114">
    <property type="entry name" value="Radical SAM enzymes"/>
    <property type="match status" value="1"/>
</dbReference>
<evidence type="ECO:0000313" key="6">
    <source>
        <dbReference type="Proteomes" id="UP000500953"/>
    </source>
</evidence>
<dbReference type="SFLD" id="SFLDG01084">
    <property type="entry name" value="Uncharacterised_Radical_SAM_Su"/>
    <property type="match status" value="1"/>
</dbReference>
<dbReference type="Proteomes" id="UP000500953">
    <property type="component" value="Chromosome"/>
</dbReference>
<dbReference type="CDD" id="cd01335">
    <property type="entry name" value="Radical_SAM"/>
    <property type="match status" value="1"/>
</dbReference>
<reference evidence="5 6" key="1">
    <citation type="journal article" date="2019" name="ACS Chem. Biol.">
        <title>Identification and Mobilization of a Cryptic Antibiotic Biosynthesis Gene Locus from a Human-Pathogenic Nocardia Isolate.</title>
        <authorList>
            <person name="Herisse M."/>
            <person name="Ishida K."/>
            <person name="Porter J.L."/>
            <person name="Howden B."/>
            <person name="Hertweck C."/>
            <person name="Stinear T.P."/>
            <person name="Pidot S.J."/>
        </authorList>
    </citation>
    <scope>NUCLEOTIDE SEQUENCE [LARGE SCALE GENOMIC DNA]</scope>
    <source>
        <strain evidence="5 6">AUSMDU00012715</strain>
    </source>
</reference>
<gene>
    <name evidence="5" type="ORF">F6W96_25205</name>
</gene>
<dbReference type="AlphaFoldDB" id="A0A6G9Z6Q3"/>
<evidence type="ECO:0000259" key="4">
    <source>
        <dbReference type="PROSITE" id="PS51918"/>
    </source>
</evidence>
<keyword evidence="2" id="KW-0408">Iron</keyword>
<evidence type="ECO:0000256" key="2">
    <source>
        <dbReference type="ARBA" id="ARBA00023004"/>
    </source>
</evidence>
<dbReference type="GO" id="GO:0051536">
    <property type="term" value="F:iron-sulfur cluster binding"/>
    <property type="evidence" value="ECO:0007669"/>
    <property type="project" value="UniProtKB-KW"/>
</dbReference>
<dbReference type="InterPro" id="IPR007197">
    <property type="entry name" value="rSAM"/>
</dbReference>
<evidence type="ECO:0000256" key="3">
    <source>
        <dbReference type="ARBA" id="ARBA00023014"/>
    </source>
</evidence>
<keyword evidence="3" id="KW-0411">Iron-sulfur</keyword>
<keyword evidence="1" id="KW-0479">Metal-binding</keyword>
<dbReference type="PROSITE" id="PS51918">
    <property type="entry name" value="RADICAL_SAM"/>
    <property type="match status" value="1"/>
</dbReference>
<dbReference type="PANTHER" id="PTHR43432">
    <property type="entry name" value="SLR0285 PROTEIN"/>
    <property type="match status" value="1"/>
</dbReference>
<dbReference type="Pfam" id="PF04055">
    <property type="entry name" value="Radical_SAM"/>
    <property type="match status" value="1"/>
</dbReference>
<organism evidence="5 6">
    <name type="scientific">Nocardia terpenica</name>
    <dbReference type="NCBI Taxonomy" id="455432"/>
    <lineage>
        <taxon>Bacteria</taxon>
        <taxon>Bacillati</taxon>
        <taxon>Actinomycetota</taxon>
        <taxon>Actinomycetes</taxon>
        <taxon>Mycobacteriales</taxon>
        <taxon>Nocardiaceae</taxon>
        <taxon>Nocardia</taxon>
    </lineage>
</organism>
<dbReference type="GO" id="GO:0046872">
    <property type="term" value="F:metal ion binding"/>
    <property type="evidence" value="ECO:0007669"/>
    <property type="project" value="UniProtKB-KW"/>
</dbReference>
<dbReference type="InterPro" id="IPR040086">
    <property type="entry name" value="MJ0683-like"/>
</dbReference>